<dbReference type="Pfam" id="PF02829">
    <property type="entry name" value="3H"/>
    <property type="match status" value="1"/>
</dbReference>
<dbReference type="InterPro" id="IPR004173">
    <property type="entry name" value="3H_domain"/>
</dbReference>
<dbReference type="Pfam" id="PF08279">
    <property type="entry name" value="HTH_11"/>
    <property type="match status" value="1"/>
</dbReference>
<feature type="domain" description="3H" evidence="2">
    <location>
        <begin position="72"/>
        <end position="168"/>
    </location>
</feature>
<sequence length="171" mass="19148">MESEVRRKQIIDVLTHASGPVTGAELSKRCQVSRQIIVGDVALLRARGVSIISTPRGYQLEHVRHGGIERMIVVCHGPEQMRTELEAIVDNGGRVHNVVVEHEIYGYLEGSLNLRSRRDVDQYIHRMEETHAELLSRISGGIHSHLIEADTEADMDAIEHALDKLGILYNS</sequence>
<evidence type="ECO:0000313" key="5">
    <source>
        <dbReference type="EMBL" id="NME28046.1"/>
    </source>
</evidence>
<evidence type="ECO:0000259" key="2">
    <source>
        <dbReference type="Pfam" id="PF02829"/>
    </source>
</evidence>
<reference evidence="4 7" key="2">
    <citation type="submission" date="2024-10" db="EMBL/GenBank/DDBJ databases">
        <authorList>
            <person name="Sang B.-I."/>
            <person name="Prabhaharan D."/>
        </authorList>
    </citation>
    <scope>NUCLEOTIDE SEQUENCE [LARGE SCALE GENOMIC DNA]</scope>
    <source>
        <strain evidence="4 7">MH</strain>
    </source>
</reference>
<dbReference type="InterPro" id="IPR036388">
    <property type="entry name" value="WH-like_DNA-bd_sf"/>
</dbReference>
<dbReference type="InterPro" id="IPR036390">
    <property type="entry name" value="WH_DNA-bd_sf"/>
</dbReference>
<dbReference type="PIRSF" id="PIRSF037847">
    <property type="entry name" value="NiaR"/>
    <property type="match status" value="1"/>
</dbReference>
<dbReference type="EMBL" id="JBIEKR010000008">
    <property type="protein sequence ID" value="MFG6273638.1"/>
    <property type="molecule type" value="Genomic_DNA"/>
</dbReference>
<accession>A0A848BXP4</accession>
<gene>
    <name evidence="4" type="ORF">ACGTZG_10585</name>
    <name evidence="5" type="ORF">HF872_05345</name>
</gene>
<dbReference type="InterPro" id="IPR013196">
    <property type="entry name" value="HTH_11"/>
</dbReference>
<feature type="binding site" evidence="1">
    <location>
        <position position="84"/>
    </location>
    <ligand>
        <name>Ni(2+)</name>
        <dbReference type="ChEBI" id="CHEBI:49786"/>
    </ligand>
</feature>
<evidence type="ECO:0000313" key="7">
    <source>
        <dbReference type="Proteomes" id="UP001605989"/>
    </source>
</evidence>
<dbReference type="RefSeq" id="WP_113854982.1">
    <property type="nucleotide sequence ID" value="NZ_CP011940.1"/>
</dbReference>
<keyword evidence="1" id="KW-0479">Metal-binding</keyword>
<reference evidence="5 6" key="1">
    <citation type="submission" date="2020-04" db="EMBL/GenBank/DDBJ databases">
        <authorList>
            <person name="Hitch T.C.A."/>
            <person name="Wylensek D."/>
            <person name="Clavel T."/>
        </authorList>
    </citation>
    <scope>NUCLEOTIDE SEQUENCE [LARGE SCALE GENOMIC DNA]</scope>
    <source>
        <strain evidence="5 6">Oil-RF-744-FAT-WT-6-1</strain>
    </source>
</reference>
<dbReference type="Proteomes" id="UP000591071">
    <property type="component" value="Unassembled WGS sequence"/>
</dbReference>
<dbReference type="Proteomes" id="UP001605989">
    <property type="component" value="Unassembled WGS sequence"/>
</dbReference>
<evidence type="ECO:0000259" key="3">
    <source>
        <dbReference type="Pfam" id="PF08279"/>
    </source>
</evidence>
<dbReference type="SUPFAM" id="SSF46785">
    <property type="entry name" value="Winged helix' DNA-binding domain"/>
    <property type="match status" value="1"/>
</dbReference>
<dbReference type="SUPFAM" id="SSF75500">
    <property type="entry name" value="Putative transcriptional regulator TM1602, C-terminal domain"/>
    <property type="match status" value="1"/>
</dbReference>
<dbReference type="PANTHER" id="PTHR40068:SF1">
    <property type="entry name" value="TRANSCRIPTION REPRESSOR NIAR-RELATED"/>
    <property type="match status" value="1"/>
</dbReference>
<keyword evidence="1" id="KW-0533">Nickel</keyword>
<organism evidence="5 6">
    <name type="scientific">Megasphaera hexanoica</name>
    <dbReference type="NCBI Taxonomy" id="1675036"/>
    <lineage>
        <taxon>Bacteria</taxon>
        <taxon>Bacillati</taxon>
        <taxon>Bacillota</taxon>
        <taxon>Negativicutes</taxon>
        <taxon>Veillonellales</taxon>
        <taxon>Veillonellaceae</taxon>
        <taxon>Megasphaera</taxon>
    </lineage>
</organism>
<proteinExistence type="predicted"/>
<evidence type="ECO:0000256" key="1">
    <source>
        <dbReference type="PIRSR" id="PIRSR037847-1"/>
    </source>
</evidence>
<protein>
    <submittedName>
        <fullName evidence="5">Transcription repressor NadR</fullName>
    </submittedName>
</protein>
<feature type="binding site" evidence="1">
    <location>
        <position position="145"/>
    </location>
    <ligand>
        <name>Ni(2+)</name>
        <dbReference type="ChEBI" id="CHEBI:49786"/>
    </ligand>
</feature>
<dbReference type="InterPro" id="IPR026043">
    <property type="entry name" value="NadR"/>
</dbReference>
<dbReference type="OrthoDB" id="9792661at2"/>
<name>A0A848BXP4_9FIRM</name>
<dbReference type="InterPro" id="IPR035922">
    <property type="entry name" value="3H_dom_sf"/>
</dbReference>
<feature type="binding site" evidence="1">
    <location>
        <position position="143"/>
    </location>
    <ligand>
        <name>Ni(2+)</name>
        <dbReference type="ChEBI" id="CHEBI:49786"/>
    </ligand>
</feature>
<dbReference type="Gene3D" id="1.10.10.10">
    <property type="entry name" value="Winged helix-like DNA-binding domain superfamily/Winged helix DNA-binding domain"/>
    <property type="match status" value="1"/>
</dbReference>
<dbReference type="GO" id="GO:0046872">
    <property type="term" value="F:metal ion binding"/>
    <property type="evidence" value="ECO:0007669"/>
    <property type="project" value="UniProtKB-KW"/>
</dbReference>
<feature type="binding site" evidence="1">
    <location>
        <position position="76"/>
    </location>
    <ligand>
        <name>Ni(2+)</name>
        <dbReference type="ChEBI" id="CHEBI:49786"/>
    </ligand>
</feature>
<dbReference type="AlphaFoldDB" id="A0A848BXP4"/>
<evidence type="ECO:0000313" key="4">
    <source>
        <dbReference type="EMBL" id="MFG6273638.1"/>
    </source>
</evidence>
<evidence type="ECO:0000313" key="6">
    <source>
        <dbReference type="Proteomes" id="UP000591071"/>
    </source>
</evidence>
<keyword evidence="7" id="KW-1185">Reference proteome</keyword>
<dbReference type="Gene3D" id="3.30.1340.20">
    <property type="entry name" value="3H domain"/>
    <property type="match status" value="1"/>
</dbReference>
<comment type="caution">
    <text evidence="5">The sequence shown here is derived from an EMBL/GenBank/DDBJ whole genome shotgun (WGS) entry which is preliminary data.</text>
</comment>
<dbReference type="PANTHER" id="PTHR40068">
    <property type="entry name" value="TRANSCRIPTION REPRESSOR NIAR-RELATED"/>
    <property type="match status" value="1"/>
</dbReference>
<dbReference type="EMBL" id="JABAFG010000007">
    <property type="protein sequence ID" value="NME28046.1"/>
    <property type="molecule type" value="Genomic_DNA"/>
</dbReference>
<feature type="domain" description="Helix-turn-helix type 11" evidence="3">
    <location>
        <begin position="6"/>
        <end position="59"/>
    </location>
</feature>
<dbReference type="KEGG" id="mhw:ACT01_00025"/>